<dbReference type="Gene3D" id="3.40.50.1980">
    <property type="entry name" value="Nitrogenase molybdenum iron protein domain"/>
    <property type="match status" value="2"/>
</dbReference>
<dbReference type="PROSITE" id="PS50983">
    <property type="entry name" value="FE_B12_PBP"/>
    <property type="match status" value="1"/>
</dbReference>
<evidence type="ECO:0000313" key="3">
    <source>
        <dbReference type="Proteomes" id="UP001529180"/>
    </source>
</evidence>
<accession>A0ABT6GHK9</accession>
<proteinExistence type="predicted"/>
<evidence type="ECO:0000259" key="1">
    <source>
        <dbReference type="PROSITE" id="PS50983"/>
    </source>
</evidence>
<organism evidence="2 3">
    <name type="scientific">Thalassospira aquimaris</name>
    <dbReference type="NCBI Taxonomy" id="3037796"/>
    <lineage>
        <taxon>Bacteria</taxon>
        <taxon>Pseudomonadati</taxon>
        <taxon>Pseudomonadota</taxon>
        <taxon>Alphaproteobacteria</taxon>
        <taxon>Rhodospirillales</taxon>
        <taxon>Thalassospiraceae</taxon>
        <taxon>Thalassospira</taxon>
    </lineage>
</organism>
<dbReference type="PANTHER" id="PTHR30535">
    <property type="entry name" value="VITAMIN B12-BINDING PROTEIN"/>
    <property type="match status" value="1"/>
</dbReference>
<protein>
    <submittedName>
        <fullName evidence="2">ABC transporter substrate-binding protein</fullName>
    </submittedName>
</protein>
<dbReference type="Proteomes" id="UP001529180">
    <property type="component" value="Unassembled WGS sequence"/>
</dbReference>
<dbReference type="InterPro" id="IPR050902">
    <property type="entry name" value="ABC_Transporter_SBP"/>
</dbReference>
<feature type="domain" description="Fe/B12 periplasmic-binding" evidence="1">
    <location>
        <begin position="29"/>
        <end position="282"/>
    </location>
</feature>
<dbReference type="PANTHER" id="PTHR30535:SF4">
    <property type="entry name" value="HEMIN-BINDING PERIPLASMIC PROTEIN HMUT"/>
    <property type="match status" value="1"/>
</dbReference>
<dbReference type="EMBL" id="JARSBO010000012">
    <property type="protein sequence ID" value="MDG4721383.1"/>
    <property type="molecule type" value="Genomic_DNA"/>
</dbReference>
<comment type="caution">
    <text evidence="2">The sequence shown here is derived from an EMBL/GenBank/DDBJ whole genome shotgun (WGS) entry which is preliminary data.</text>
</comment>
<dbReference type="InterPro" id="IPR002491">
    <property type="entry name" value="ABC_transptr_periplasmic_BD"/>
</dbReference>
<keyword evidence="3" id="KW-1185">Reference proteome</keyword>
<dbReference type="SUPFAM" id="SSF53807">
    <property type="entry name" value="Helical backbone' metal receptor"/>
    <property type="match status" value="1"/>
</dbReference>
<name>A0ABT6GHK9_9PROT</name>
<dbReference type="Pfam" id="PF01497">
    <property type="entry name" value="Peripla_BP_2"/>
    <property type="match status" value="1"/>
</dbReference>
<reference evidence="2 3" key="1">
    <citation type="submission" date="2023-03" db="EMBL/GenBank/DDBJ databases">
        <title>Strain FZY0004 represents a novel species in the genus Thalassospira isolated from seawater.</title>
        <authorList>
            <person name="Fu Z.-Y."/>
        </authorList>
    </citation>
    <scope>NUCLEOTIDE SEQUENCE [LARGE SCALE GENOMIC DNA]</scope>
    <source>
        <strain evidence="2 3">FZY0004</strain>
    </source>
</reference>
<dbReference type="RefSeq" id="WP_181846468.1">
    <property type="nucleotide sequence ID" value="NZ_JARSBO010000012.1"/>
</dbReference>
<evidence type="ECO:0000313" key="2">
    <source>
        <dbReference type="EMBL" id="MDG4721383.1"/>
    </source>
</evidence>
<gene>
    <name evidence="2" type="ORF">P7680_20415</name>
</gene>
<sequence length="285" mass="29821">MRGLFVLLFAIFSFVVLGATAYANDRPGRVITVGAPATEIVFALGAGDSVIATDTTSTRPESVEALPKVGYMRQLASEGIISLKPDLIIAVEKSGPDNVLEELRSLGIPIVRLPSLDAMKNLPDAIAIAGAALGRDDAADALTQKVRGDIEGLRHLAEQERPSIMFLMAVGHGKPLSAGSHTTAAEIIDLIGGNNPMATFDGFKPVSSEIIAADQSDYVLVPQSTVDHYGGLDGLKTDPVLGLNKAVSNGKVLTVSASTILGFGPQSASEIREVAQSLHQQEQGQ</sequence>